<dbReference type="GO" id="GO:0070929">
    <property type="term" value="P:trans-translation"/>
    <property type="evidence" value="ECO:0007669"/>
    <property type="project" value="UniProtKB-UniRule"/>
</dbReference>
<name>A0A2M7QIE9_9BACT</name>
<feature type="region of interest" description="Disordered" evidence="4">
    <location>
        <begin position="128"/>
        <end position="148"/>
    </location>
</feature>
<protein>
    <recommendedName>
        <fullName evidence="3">SsrA-binding protein</fullName>
    </recommendedName>
    <alternativeName>
        <fullName evidence="3">Small protein B</fullName>
    </alternativeName>
</protein>
<evidence type="ECO:0000256" key="1">
    <source>
        <dbReference type="ARBA" id="ARBA00022490"/>
    </source>
</evidence>
<gene>
    <name evidence="3" type="primary">smpB</name>
    <name evidence="5" type="ORF">COY87_05105</name>
</gene>
<evidence type="ECO:0000256" key="2">
    <source>
        <dbReference type="ARBA" id="ARBA00022884"/>
    </source>
</evidence>
<dbReference type="GO" id="GO:0070930">
    <property type="term" value="P:trans-translation-dependent protein tagging"/>
    <property type="evidence" value="ECO:0007669"/>
    <property type="project" value="TreeGrafter"/>
</dbReference>
<keyword evidence="1 3" id="KW-0963">Cytoplasm</keyword>
<evidence type="ECO:0000313" key="5">
    <source>
        <dbReference type="EMBL" id="PIY71640.1"/>
    </source>
</evidence>
<dbReference type="NCBIfam" id="NF003843">
    <property type="entry name" value="PRK05422.1"/>
    <property type="match status" value="1"/>
</dbReference>
<organism evidence="5 6">
    <name type="scientific">Candidatus Roizmanbacteria bacterium CG_4_10_14_0_8_um_filter_33_9</name>
    <dbReference type="NCBI Taxonomy" id="1974826"/>
    <lineage>
        <taxon>Bacteria</taxon>
        <taxon>Candidatus Roizmaniibacteriota</taxon>
    </lineage>
</organism>
<dbReference type="PANTHER" id="PTHR30308">
    <property type="entry name" value="TMRNA-BINDING COMPONENT OF TRANS-TRANSLATION TAGGING COMPLEX"/>
    <property type="match status" value="1"/>
</dbReference>
<proteinExistence type="inferred from homology"/>
<evidence type="ECO:0000313" key="6">
    <source>
        <dbReference type="Proteomes" id="UP000229401"/>
    </source>
</evidence>
<dbReference type="InterPro" id="IPR000037">
    <property type="entry name" value="SsrA-bd_prot"/>
</dbReference>
<dbReference type="Pfam" id="PF01668">
    <property type="entry name" value="SmpB"/>
    <property type="match status" value="1"/>
</dbReference>
<dbReference type="EMBL" id="PFLI01000177">
    <property type="protein sequence ID" value="PIY71640.1"/>
    <property type="molecule type" value="Genomic_DNA"/>
</dbReference>
<dbReference type="Proteomes" id="UP000229401">
    <property type="component" value="Unassembled WGS sequence"/>
</dbReference>
<dbReference type="SUPFAM" id="SSF74982">
    <property type="entry name" value="Small protein B (SmpB)"/>
    <property type="match status" value="1"/>
</dbReference>
<dbReference type="PANTHER" id="PTHR30308:SF2">
    <property type="entry name" value="SSRA-BINDING PROTEIN"/>
    <property type="match status" value="1"/>
</dbReference>
<dbReference type="HAMAP" id="MF_00023">
    <property type="entry name" value="SmpB"/>
    <property type="match status" value="1"/>
</dbReference>
<dbReference type="InterPro" id="IPR023620">
    <property type="entry name" value="SmpB"/>
</dbReference>
<accession>A0A2M7QIE9</accession>
<dbReference type="GO" id="GO:0003723">
    <property type="term" value="F:RNA binding"/>
    <property type="evidence" value="ECO:0007669"/>
    <property type="project" value="UniProtKB-UniRule"/>
</dbReference>
<dbReference type="NCBIfam" id="TIGR00086">
    <property type="entry name" value="smpB"/>
    <property type="match status" value="1"/>
</dbReference>
<comment type="function">
    <text evidence="3">Required for rescue of stalled ribosomes mediated by trans-translation. Binds to transfer-messenger RNA (tmRNA), required for stable association of tmRNA with ribosomes. tmRNA and SmpB together mimic tRNA shape, replacing the anticodon stem-loop with SmpB. tmRNA is encoded by the ssrA gene; the 2 termini fold to resemble tRNA(Ala) and it encodes a 'tag peptide', a short internal open reading frame. During trans-translation Ala-aminoacylated tmRNA acts like a tRNA, entering the A-site of stalled ribosomes, displacing the stalled mRNA. The ribosome then switches to translate the ORF on the tmRNA; the nascent peptide is terminated with the 'tag peptide' encoded by the tmRNA and targeted for degradation. The ribosome is freed to recommence translation, which seems to be the essential function of trans-translation.</text>
</comment>
<evidence type="ECO:0000256" key="4">
    <source>
        <dbReference type="SAM" id="MobiDB-lite"/>
    </source>
</evidence>
<comment type="subcellular location">
    <subcellularLocation>
        <location evidence="3">Cytoplasm</location>
    </subcellularLocation>
    <text evidence="3">The tmRNA-SmpB complex associates with stalled 70S ribosomes.</text>
</comment>
<dbReference type="Gene3D" id="2.40.280.10">
    <property type="match status" value="1"/>
</dbReference>
<keyword evidence="2 3" id="KW-0694">RNA-binding</keyword>
<reference evidence="6" key="1">
    <citation type="submission" date="2017-09" db="EMBL/GenBank/DDBJ databases">
        <title>Depth-based differentiation of microbial function through sediment-hosted aquifers and enrichment of novel symbionts in the deep terrestrial subsurface.</title>
        <authorList>
            <person name="Probst A.J."/>
            <person name="Ladd B."/>
            <person name="Jarett J.K."/>
            <person name="Geller-Mcgrath D.E."/>
            <person name="Sieber C.M.K."/>
            <person name="Emerson J.B."/>
            <person name="Anantharaman K."/>
            <person name="Thomas B.C."/>
            <person name="Malmstrom R."/>
            <person name="Stieglmeier M."/>
            <person name="Klingl A."/>
            <person name="Woyke T."/>
            <person name="Ryan C.M."/>
            <person name="Banfield J.F."/>
        </authorList>
    </citation>
    <scope>NUCLEOTIDE SEQUENCE [LARGE SCALE GENOMIC DNA]</scope>
</reference>
<sequence length="148" mass="17330">MKVINRKFNREYEALDTFEVGIVLNGPEVKSVWKEQIQLDGAFVKIIGNEAFLLNAVIPLYQFSQGKGYDQKRTRKLLLHKKELLKMQVKMASGNLTIAPRSCYNKGPYIKLEIALVRGRKEIEKRKLEKKRDIEQSQKREMKEYLKS</sequence>
<comment type="similarity">
    <text evidence="3">Belongs to the SmpB family.</text>
</comment>
<comment type="caution">
    <text evidence="5">The sequence shown here is derived from an EMBL/GenBank/DDBJ whole genome shotgun (WGS) entry which is preliminary data.</text>
</comment>
<evidence type="ECO:0000256" key="3">
    <source>
        <dbReference type="HAMAP-Rule" id="MF_00023"/>
    </source>
</evidence>
<dbReference type="AlphaFoldDB" id="A0A2M7QIE9"/>
<dbReference type="GO" id="GO:0005829">
    <property type="term" value="C:cytosol"/>
    <property type="evidence" value="ECO:0007669"/>
    <property type="project" value="TreeGrafter"/>
</dbReference>